<evidence type="ECO:0000256" key="1">
    <source>
        <dbReference type="ARBA" id="ARBA00022723"/>
    </source>
</evidence>
<evidence type="ECO:0000313" key="4">
    <source>
        <dbReference type="EMBL" id="HFC03610.1"/>
    </source>
</evidence>
<reference evidence="4" key="1">
    <citation type="journal article" date="2020" name="mSystems">
        <title>Genome- and Community-Level Interaction Insights into Carbon Utilization and Element Cycling Functions of Hydrothermarchaeota in Hydrothermal Sediment.</title>
        <authorList>
            <person name="Zhou Z."/>
            <person name="Liu Y."/>
            <person name="Xu W."/>
            <person name="Pan J."/>
            <person name="Luo Z.H."/>
            <person name="Li M."/>
        </authorList>
    </citation>
    <scope>NUCLEOTIDE SEQUENCE [LARGE SCALE GENOMIC DNA]</scope>
    <source>
        <strain evidence="4">HyVt-513</strain>
    </source>
</reference>
<protein>
    <submittedName>
        <fullName evidence="4">4-hydroxythreonine-4-phosphate dehydrogenase</fullName>
        <ecNumber evidence="4">1.1.1.262</ecNumber>
    </submittedName>
</protein>
<dbReference type="GO" id="GO:0046872">
    <property type="term" value="F:metal ion binding"/>
    <property type="evidence" value="ECO:0007669"/>
    <property type="project" value="UniProtKB-KW"/>
</dbReference>
<dbReference type="PANTHER" id="PTHR30004">
    <property type="entry name" value="4-HYDROXYTHREONINE-4-PHOSPHATE DEHYDROGENASE"/>
    <property type="match status" value="1"/>
</dbReference>
<dbReference type="AlphaFoldDB" id="A0A7V2SJG5"/>
<evidence type="ECO:0000256" key="2">
    <source>
        <dbReference type="ARBA" id="ARBA00023002"/>
    </source>
</evidence>
<sequence>MKQVAISIGDLGGIGIELALRCHKAAKTLVDPIYLIDREMLEQAAGLLHLDIPEGFTIQSPGAESFVIQPGTVDAAAGAYSFASFKAAVELCSQEDAEAVCPLPIHKKAWELAGIPYKGHTDALRDFFDREAIMMLGCPQMYVGLYTEHIPLHDVPDALNLEKLTRFLLDFQRETGAEEIAVLGLNPHAGDHGVLGDEETIIEQAITQANQSIQSSSSIFHLPSSIFTGPLVPDTAFTPAMRKHFRYYVAMYHDQGLIP</sequence>
<dbReference type="Gene3D" id="3.40.718.10">
    <property type="entry name" value="Isopropylmalate Dehydrogenase"/>
    <property type="match status" value="1"/>
</dbReference>
<evidence type="ECO:0000256" key="3">
    <source>
        <dbReference type="ARBA" id="ARBA00023027"/>
    </source>
</evidence>
<keyword evidence="1" id="KW-0479">Metal-binding</keyword>
<dbReference type="Pfam" id="PF04166">
    <property type="entry name" value="PdxA"/>
    <property type="match status" value="1"/>
</dbReference>
<feature type="non-terminal residue" evidence="4">
    <location>
        <position position="259"/>
    </location>
</feature>
<dbReference type="EC" id="1.1.1.262" evidence="4"/>
<dbReference type="EMBL" id="DRNO01000130">
    <property type="protein sequence ID" value="HFC03610.1"/>
    <property type="molecule type" value="Genomic_DNA"/>
</dbReference>
<organism evidence="4">
    <name type="scientific">Nitratifractor salsuginis</name>
    <dbReference type="NCBI Taxonomy" id="269261"/>
    <lineage>
        <taxon>Bacteria</taxon>
        <taxon>Pseudomonadati</taxon>
        <taxon>Campylobacterota</taxon>
        <taxon>Epsilonproteobacteria</taxon>
        <taxon>Campylobacterales</taxon>
        <taxon>Sulfurovaceae</taxon>
        <taxon>Nitratifractor</taxon>
    </lineage>
</organism>
<proteinExistence type="predicted"/>
<keyword evidence="2 4" id="KW-0560">Oxidoreductase</keyword>
<dbReference type="GO" id="GO:0051287">
    <property type="term" value="F:NAD binding"/>
    <property type="evidence" value="ECO:0007669"/>
    <property type="project" value="InterPro"/>
</dbReference>
<dbReference type="GO" id="GO:0050570">
    <property type="term" value="F:4-hydroxythreonine-4-phosphate dehydrogenase activity"/>
    <property type="evidence" value="ECO:0007669"/>
    <property type="project" value="UniProtKB-EC"/>
</dbReference>
<dbReference type="SUPFAM" id="SSF53659">
    <property type="entry name" value="Isocitrate/Isopropylmalate dehydrogenase-like"/>
    <property type="match status" value="1"/>
</dbReference>
<name>A0A7V2SJG5_9BACT</name>
<comment type="caution">
    <text evidence="4">The sequence shown here is derived from an EMBL/GenBank/DDBJ whole genome shotgun (WGS) entry which is preliminary data.</text>
</comment>
<dbReference type="PANTHER" id="PTHR30004:SF6">
    <property type="entry name" value="D-THREONATE 4-PHOSPHATE DEHYDROGENASE"/>
    <property type="match status" value="1"/>
</dbReference>
<gene>
    <name evidence="4" type="primary">pdxA</name>
    <name evidence="4" type="ORF">ENJ74_01940</name>
</gene>
<dbReference type="Proteomes" id="UP000885722">
    <property type="component" value="Unassembled WGS sequence"/>
</dbReference>
<accession>A0A7V2SJG5</accession>
<dbReference type="InterPro" id="IPR005255">
    <property type="entry name" value="PdxA_fam"/>
</dbReference>
<keyword evidence="3" id="KW-0520">NAD</keyword>